<dbReference type="InterPro" id="IPR036361">
    <property type="entry name" value="SAP_dom_sf"/>
</dbReference>
<dbReference type="InterPro" id="IPR003034">
    <property type="entry name" value="SAP_dom"/>
</dbReference>
<dbReference type="PANTHER" id="PTHR12707">
    <property type="entry name" value="PINN"/>
    <property type="match status" value="1"/>
</dbReference>
<dbReference type="EMBL" id="CDMY01000242">
    <property type="protein sequence ID" value="CEL95988.1"/>
    <property type="molecule type" value="Genomic_DNA"/>
</dbReference>
<dbReference type="SMART" id="SM00513">
    <property type="entry name" value="SAP"/>
    <property type="match status" value="1"/>
</dbReference>
<name>A0A0G4EIB9_VITBC</name>
<dbReference type="Pfam" id="PF02037">
    <property type="entry name" value="SAP"/>
    <property type="match status" value="1"/>
</dbReference>
<dbReference type="Proteomes" id="UP000041254">
    <property type="component" value="Unassembled WGS sequence"/>
</dbReference>
<feature type="compositionally biased region" description="Basic and acidic residues" evidence="8">
    <location>
        <begin position="556"/>
        <end position="581"/>
    </location>
</feature>
<dbReference type="GO" id="GO:0008380">
    <property type="term" value="P:RNA splicing"/>
    <property type="evidence" value="ECO:0007669"/>
    <property type="project" value="UniProtKB-KW"/>
</dbReference>
<proteinExistence type="inferred from homology"/>
<dbReference type="SUPFAM" id="SSF68906">
    <property type="entry name" value="SAP domain"/>
    <property type="match status" value="1"/>
</dbReference>
<feature type="region of interest" description="Disordered" evidence="8">
    <location>
        <begin position="1"/>
        <end position="194"/>
    </location>
</feature>
<dbReference type="AlphaFoldDB" id="A0A0G4EIB9"/>
<keyword evidence="5" id="KW-0804">Transcription</keyword>
<sequence length="676" mass="75433">MSERDYRERGGDRGPPHRDDDRRMMADRAGPSYSPRDRDRDRERDRGLTRDHNRDRERPGGGGGGSAPSSRVGDMENELRALVNEKRELERRIKRPNAGVSGRLPLSAVGRGRSTEGLPPLTVTPRDMGELSTTSLPSMRDKRSRDFDEDGPHAKVRLMSAAVSLPPKPQGDRNGRDEPPVAERPKVQMDDKLKKRNRNMFAGLMGHLKKAKDALETEKESDAMARHRMLEEKAVAKAHTQELTLKENARKEAEDRRASDQQRLSELARELHKKELELRNEKLSIHFSKMRNFIKTRAQPTIFYLPAKHNGVTERLLTDTKMAIERKLEALKQIDESELETYGGPAPSPRAAAAAAAGDETMEEGEQSNGQEEGDVRMVRVEEPTFEPDNKKGEDKKEGVVEMKTEDDRMAATEQDQQDQQQPRETAVQEEAPMEVEGQQHKEGDTQMGEGKPEEPPPAPMDTQQEQQQQQQQPPHVENEIGEKDKDKQQQQPPPAPAPAPMDEDKQPPPAPPAAAAEQPAPTQTQKEVSPKPMEATAQEGLPNQAPQQQQQQQETLKEETVTEQQKEKESPMPPVEKVDAAAKSTADGVGGDKEDEPSHRTSSPGRKSQGSQGSSRGVPVIPEDAERPTKEQIMDMKVTELKDHCRRFNMLVGGNKGDLQKRLCDALGYGTAPPQ</sequence>
<evidence type="ECO:0000256" key="1">
    <source>
        <dbReference type="ARBA" id="ARBA00004123"/>
    </source>
</evidence>
<keyword evidence="7" id="KW-0539">Nucleus</keyword>
<feature type="compositionally biased region" description="Basic and acidic residues" evidence="8">
    <location>
        <begin position="1"/>
        <end position="26"/>
    </location>
</feature>
<keyword evidence="11" id="KW-1185">Reference proteome</keyword>
<keyword evidence="3" id="KW-0507">mRNA processing</keyword>
<protein>
    <recommendedName>
        <fullName evidence="9">SAP domain-containing protein</fullName>
    </recommendedName>
</protein>
<feature type="compositionally biased region" description="Basic and acidic residues" evidence="8">
    <location>
        <begin position="438"/>
        <end position="455"/>
    </location>
</feature>
<evidence type="ECO:0000313" key="11">
    <source>
        <dbReference type="Proteomes" id="UP000041254"/>
    </source>
</evidence>
<evidence type="ECO:0000256" key="2">
    <source>
        <dbReference type="ARBA" id="ARBA00010386"/>
    </source>
</evidence>
<accession>A0A0G4EIB9</accession>
<feature type="compositionally biased region" description="Basic and acidic residues" evidence="8">
    <location>
        <begin position="139"/>
        <end position="153"/>
    </location>
</feature>
<dbReference type="VEuPathDB" id="CryptoDB:Vbra_7484"/>
<feature type="compositionally biased region" description="Low complexity" evidence="8">
    <location>
        <begin position="603"/>
        <end position="621"/>
    </location>
</feature>
<feature type="region of interest" description="Disordered" evidence="8">
    <location>
        <begin position="338"/>
        <end position="634"/>
    </location>
</feature>
<evidence type="ECO:0000256" key="5">
    <source>
        <dbReference type="ARBA" id="ARBA00023163"/>
    </source>
</evidence>
<dbReference type="GO" id="GO:0006397">
    <property type="term" value="P:mRNA processing"/>
    <property type="evidence" value="ECO:0007669"/>
    <property type="project" value="UniProtKB-KW"/>
</dbReference>
<dbReference type="PROSITE" id="PS50800">
    <property type="entry name" value="SAP"/>
    <property type="match status" value="1"/>
</dbReference>
<comment type="similarity">
    <text evidence="2">Belongs to the pinin family.</text>
</comment>
<dbReference type="PANTHER" id="PTHR12707:SF0">
    <property type="entry name" value="PININ"/>
    <property type="match status" value="1"/>
</dbReference>
<evidence type="ECO:0000313" key="10">
    <source>
        <dbReference type="EMBL" id="CEL95988.1"/>
    </source>
</evidence>
<dbReference type="STRING" id="1169540.A0A0G4EIB9"/>
<feature type="domain" description="SAP" evidence="9">
    <location>
        <begin position="634"/>
        <end position="668"/>
    </location>
</feature>
<reference evidence="10 11" key="1">
    <citation type="submission" date="2014-11" db="EMBL/GenBank/DDBJ databases">
        <authorList>
            <person name="Zhu J."/>
            <person name="Qi W."/>
            <person name="Song R."/>
        </authorList>
    </citation>
    <scope>NUCLEOTIDE SEQUENCE [LARGE SCALE GENOMIC DNA]</scope>
</reference>
<organism evidence="10 11">
    <name type="scientific">Vitrella brassicaformis (strain CCMP3155)</name>
    <dbReference type="NCBI Taxonomy" id="1169540"/>
    <lineage>
        <taxon>Eukaryota</taxon>
        <taxon>Sar</taxon>
        <taxon>Alveolata</taxon>
        <taxon>Colpodellida</taxon>
        <taxon>Vitrellaceae</taxon>
        <taxon>Vitrella</taxon>
    </lineage>
</organism>
<evidence type="ECO:0000259" key="9">
    <source>
        <dbReference type="PROSITE" id="PS50800"/>
    </source>
</evidence>
<gene>
    <name evidence="10" type="ORF">Vbra_7484</name>
</gene>
<dbReference type="Gene3D" id="1.10.720.30">
    <property type="entry name" value="SAP domain"/>
    <property type="match status" value="1"/>
</dbReference>
<comment type="subcellular location">
    <subcellularLocation>
        <location evidence="1">Nucleus</location>
    </subcellularLocation>
</comment>
<feature type="compositionally biased region" description="Basic and acidic residues" evidence="8">
    <location>
        <begin position="244"/>
        <end position="260"/>
    </location>
</feature>
<keyword evidence="4" id="KW-0805">Transcription regulation</keyword>
<feature type="compositionally biased region" description="Basic and acidic residues" evidence="8">
    <location>
        <begin position="591"/>
        <end position="600"/>
    </location>
</feature>
<evidence type="ECO:0000256" key="6">
    <source>
        <dbReference type="ARBA" id="ARBA00023187"/>
    </source>
</evidence>
<feature type="compositionally biased region" description="Basic and acidic residues" evidence="8">
    <location>
        <begin position="477"/>
        <end position="489"/>
    </location>
</feature>
<feature type="compositionally biased region" description="Low complexity" evidence="8">
    <location>
        <begin position="514"/>
        <end position="526"/>
    </location>
</feature>
<dbReference type="InParanoid" id="A0A0G4EIB9"/>
<feature type="compositionally biased region" description="Basic and acidic residues" evidence="8">
    <location>
        <begin position="625"/>
        <end position="634"/>
    </location>
</feature>
<feature type="compositionally biased region" description="Low complexity" evidence="8">
    <location>
        <begin position="464"/>
        <end position="473"/>
    </location>
</feature>
<dbReference type="InterPro" id="IPR039853">
    <property type="entry name" value="Pinin"/>
</dbReference>
<feature type="compositionally biased region" description="Basic and acidic residues" evidence="8">
    <location>
        <begin position="35"/>
        <end position="59"/>
    </location>
</feature>
<dbReference type="OMA" id="EEEPWIC"/>
<feature type="compositionally biased region" description="Basic and acidic residues" evidence="8">
    <location>
        <begin position="170"/>
        <end position="193"/>
    </location>
</feature>
<evidence type="ECO:0000256" key="4">
    <source>
        <dbReference type="ARBA" id="ARBA00023015"/>
    </source>
</evidence>
<dbReference type="OrthoDB" id="330772at2759"/>
<feature type="compositionally biased region" description="Basic and acidic residues" evidence="8">
    <location>
        <begin position="73"/>
        <end position="91"/>
    </location>
</feature>
<evidence type="ECO:0000256" key="7">
    <source>
        <dbReference type="ARBA" id="ARBA00023242"/>
    </source>
</evidence>
<evidence type="ECO:0000256" key="8">
    <source>
        <dbReference type="SAM" id="MobiDB-lite"/>
    </source>
</evidence>
<dbReference type="Pfam" id="PF04696">
    <property type="entry name" value="Pinin_SDK_memA"/>
    <property type="match status" value="1"/>
</dbReference>
<feature type="compositionally biased region" description="Low complexity" evidence="8">
    <location>
        <begin position="343"/>
        <end position="358"/>
    </location>
</feature>
<feature type="compositionally biased region" description="Basic and acidic residues" evidence="8">
    <location>
        <begin position="374"/>
        <end position="411"/>
    </location>
</feature>
<keyword evidence="6" id="KW-0508">mRNA splicing</keyword>
<feature type="region of interest" description="Disordered" evidence="8">
    <location>
        <begin position="243"/>
        <end position="264"/>
    </location>
</feature>
<dbReference type="GO" id="GO:0071013">
    <property type="term" value="C:catalytic step 2 spliceosome"/>
    <property type="evidence" value="ECO:0007669"/>
    <property type="project" value="TreeGrafter"/>
</dbReference>
<evidence type="ECO:0000256" key="3">
    <source>
        <dbReference type="ARBA" id="ARBA00022664"/>
    </source>
</evidence>
<dbReference type="InterPro" id="IPR006786">
    <property type="entry name" value="Pinin_SDK_MemA"/>
</dbReference>